<sequence length="1010" mass="110333">MRRHPVRASQMLRAGTARDTSTVSLINSFDSDLNPSRPAKSSPLGASVDTGLPLELLDRLKAFPLFQSAPESFLLSIGKSLRPTIYQPAQEIVREGEDAKAMYWLVRGSVRVTSRDGESTYAELKPGAFFGEIGILMDMPRTASIVASIRSLLVRLNKEDLQKELPSYPEVERAIREEALERLTILERKKKEKRAGAHLGDEGTVRPPSGTRKRSHDWMSDDVDMGEAGSLADGEVVSHKKRKSPSPGIAEVAASSALGSGPLTVRQLLKELPLFSGLPSEILHFLGINAQPTSYPPFTEIIKQGSEGRDVYFIVKGDVEVLTNAPESLQSIDEMGGSLSPKAPEPRTQARLRAGQYFGEVTTLNLAPKRTATVRSVSAVECLQISGGVLDELWQRCGPDIRLQVENEARRRLKAAKKDIDVVMVDVGGSAGAVPSINVSVNGSAQSTTDEDGDLNSWRADLPTVKFDGPLLGDPAPTHTPQMEPIDPDPFFNENLDNMRARSRRSSLAPPLPPADSALSEPQRVPSPPTIRLLSPSPLKPHTSRRLSNDSTTNSASPNSPVWRGLSAPRRPSLDRRPSNHGKGKLPDTILTSIFQHLDLYNLMRCREVSMHWHHLLTTSRDVLQHLNLSRYNKYVTDETLRDVIVPFVGDRPSFVDISNCFHMTDEGFKLLTEACGSNARVWKMKSVWDVSGPAVLALVDKAKNLEEIDLSNCRKVGDNLLARVVGWVVPEPRPALHMNMPHHPSHKRSGGPKRPTLSPSDANTAQSQSQHQQQQPNPAAPPPGTVIGAANLKRITLSYCKHIQDRSMAHLAAHTSARLQHLDLTRCTSISDAGFHAWSAHAFPQLHTLILADCTYLSDAAIVGLVAACRALRVLDLSFCCALSDAATEVLALGLPRLRRLDLAFCGSAVSDHSLRCIGLHLLELRYLGVRGCVRVTGQGVEGVVEGCRDLEVFDVSQCKNLRPWLDRKGIGRVNGLLGAAPGRGGRRAIRFETVADGSWRAPAPGPRE</sequence>
<feature type="domain" description="F-box" evidence="11">
    <location>
        <begin position="580"/>
        <end position="627"/>
    </location>
</feature>
<keyword evidence="4" id="KW-1133">Transmembrane helix</keyword>
<dbReference type="Gene3D" id="2.60.120.10">
    <property type="entry name" value="Jelly Rolls"/>
    <property type="match status" value="2"/>
</dbReference>
<dbReference type="InterPro" id="IPR001810">
    <property type="entry name" value="F-box_dom"/>
</dbReference>
<keyword evidence="7" id="KW-1071">Ligand-gated ion channel</keyword>
<dbReference type="GO" id="GO:0016020">
    <property type="term" value="C:membrane"/>
    <property type="evidence" value="ECO:0007669"/>
    <property type="project" value="UniProtKB-SubCell"/>
</dbReference>
<feature type="region of interest" description="Disordered" evidence="9">
    <location>
        <begin position="192"/>
        <end position="222"/>
    </location>
</feature>
<dbReference type="CDD" id="cd00038">
    <property type="entry name" value="CAP_ED"/>
    <property type="match status" value="2"/>
</dbReference>
<evidence type="ECO:0000256" key="1">
    <source>
        <dbReference type="ARBA" id="ARBA00004141"/>
    </source>
</evidence>
<dbReference type="OrthoDB" id="421226at2759"/>
<dbReference type="PROSITE" id="PS50042">
    <property type="entry name" value="CNMP_BINDING_3"/>
    <property type="match status" value="2"/>
</dbReference>
<dbReference type="SMART" id="SM00100">
    <property type="entry name" value="cNMP"/>
    <property type="match status" value="2"/>
</dbReference>
<feature type="region of interest" description="Disordered" evidence="9">
    <location>
        <begin position="737"/>
        <end position="786"/>
    </location>
</feature>
<dbReference type="InterPro" id="IPR036047">
    <property type="entry name" value="F-box-like_dom_sf"/>
</dbReference>
<dbReference type="PANTHER" id="PTHR45638:SF24">
    <property type="entry name" value="CYCLIC NUCLEOTIDE-BINDING DOMAIN PROTEIN (AFU_ORTHOLOGUE AFUA_2G03170)"/>
    <property type="match status" value="1"/>
</dbReference>
<evidence type="ECO:0000256" key="8">
    <source>
        <dbReference type="ARBA" id="ARBA00023303"/>
    </source>
</evidence>
<dbReference type="InterPro" id="IPR050866">
    <property type="entry name" value="CNG_cation_channel"/>
</dbReference>
<evidence type="ECO:0000259" key="11">
    <source>
        <dbReference type="PROSITE" id="PS50181"/>
    </source>
</evidence>
<evidence type="ECO:0000256" key="6">
    <source>
        <dbReference type="ARBA" id="ARBA00023136"/>
    </source>
</evidence>
<dbReference type="GO" id="GO:0005221">
    <property type="term" value="F:intracellularly cyclic nucleotide-activated monoatomic cation channel activity"/>
    <property type="evidence" value="ECO:0007669"/>
    <property type="project" value="InterPro"/>
</dbReference>
<dbReference type="SUPFAM" id="SSF52047">
    <property type="entry name" value="RNI-like"/>
    <property type="match status" value="1"/>
</dbReference>
<comment type="subcellular location">
    <subcellularLocation>
        <location evidence="1">Membrane</location>
        <topology evidence="1">Multi-pass membrane protein</topology>
    </subcellularLocation>
</comment>
<evidence type="ECO:0000256" key="4">
    <source>
        <dbReference type="ARBA" id="ARBA00022989"/>
    </source>
</evidence>
<organism evidence="13">
    <name type="scientific">Dissoconium aciculare CBS 342.82</name>
    <dbReference type="NCBI Taxonomy" id="1314786"/>
    <lineage>
        <taxon>Eukaryota</taxon>
        <taxon>Fungi</taxon>
        <taxon>Dikarya</taxon>
        <taxon>Ascomycota</taxon>
        <taxon>Pezizomycotina</taxon>
        <taxon>Dothideomycetes</taxon>
        <taxon>Dothideomycetidae</taxon>
        <taxon>Mycosphaerellales</taxon>
        <taxon>Dissoconiaceae</taxon>
        <taxon>Dissoconium</taxon>
    </lineage>
</organism>
<feature type="domain" description="Cyclic nucleotide-binding" evidence="10">
    <location>
        <begin position="274"/>
        <end position="411"/>
    </location>
</feature>
<dbReference type="InterPro" id="IPR018490">
    <property type="entry name" value="cNMP-bd_dom_sf"/>
</dbReference>
<reference evidence="13" key="2">
    <citation type="submission" date="2020-04" db="EMBL/GenBank/DDBJ databases">
        <authorList>
            <consortium name="NCBI Genome Project"/>
        </authorList>
    </citation>
    <scope>NUCLEOTIDE SEQUENCE</scope>
    <source>
        <strain evidence="13">CBS 342.82</strain>
    </source>
</reference>
<protein>
    <submittedName>
        <fullName evidence="13">RNI-like protein</fullName>
    </submittedName>
</protein>
<dbReference type="FunFam" id="2.60.120.10:FF:000057">
    <property type="entry name" value="Cyclic nucleotide-binding domain protein"/>
    <property type="match status" value="1"/>
</dbReference>
<dbReference type="GO" id="GO:0044877">
    <property type="term" value="F:protein-containing complex binding"/>
    <property type="evidence" value="ECO:0007669"/>
    <property type="project" value="TreeGrafter"/>
</dbReference>
<dbReference type="PANTHER" id="PTHR45638">
    <property type="entry name" value="CYCLIC NUCLEOTIDE-GATED CATION CHANNEL SUBUNIT A"/>
    <property type="match status" value="1"/>
</dbReference>
<dbReference type="Proteomes" id="UP000504637">
    <property type="component" value="Unplaced"/>
</dbReference>
<keyword evidence="6" id="KW-0472">Membrane</keyword>
<dbReference type="Pfam" id="PF12937">
    <property type="entry name" value="F-box-like"/>
    <property type="match status" value="1"/>
</dbReference>
<name>A0A6J3MC03_9PEZI</name>
<dbReference type="InterPro" id="IPR014710">
    <property type="entry name" value="RmlC-like_jellyroll"/>
</dbReference>
<keyword evidence="2" id="KW-0813">Transport</keyword>
<dbReference type="Gene3D" id="3.80.10.10">
    <property type="entry name" value="Ribonuclease Inhibitor"/>
    <property type="match status" value="2"/>
</dbReference>
<dbReference type="SMART" id="SM00367">
    <property type="entry name" value="LRR_CC"/>
    <property type="match status" value="7"/>
</dbReference>
<dbReference type="InterPro" id="IPR057207">
    <property type="entry name" value="FBXL15_LRR"/>
</dbReference>
<reference evidence="13" key="3">
    <citation type="submission" date="2025-08" db="UniProtKB">
        <authorList>
            <consortium name="RefSeq"/>
        </authorList>
    </citation>
    <scope>IDENTIFICATION</scope>
    <source>
        <strain evidence="13">CBS 342.82</strain>
    </source>
</reference>
<dbReference type="SMART" id="SM00256">
    <property type="entry name" value="FBOX"/>
    <property type="match status" value="1"/>
</dbReference>
<keyword evidence="12" id="KW-1185">Reference proteome</keyword>
<dbReference type="SUPFAM" id="SSF81383">
    <property type="entry name" value="F-box domain"/>
    <property type="match status" value="1"/>
</dbReference>
<evidence type="ECO:0000313" key="13">
    <source>
        <dbReference type="RefSeq" id="XP_033462571.1"/>
    </source>
</evidence>
<evidence type="ECO:0000256" key="5">
    <source>
        <dbReference type="ARBA" id="ARBA00023065"/>
    </source>
</evidence>
<dbReference type="AlphaFoldDB" id="A0A6J3MC03"/>
<evidence type="ECO:0000256" key="2">
    <source>
        <dbReference type="ARBA" id="ARBA00022448"/>
    </source>
</evidence>
<dbReference type="RefSeq" id="XP_033462571.1">
    <property type="nucleotide sequence ID" value="XM_033607451.1"/>
</dbReference>
<evidence type="ECO:0000256" key="9">
    <source>
        <dbReference type="SAM" id="MobiDB-lite"/>
    </source>
</evidence>
<evidence type="ECO:0000256" key="7">
    <source>
        <dbReference type="ARBA" id="ARBA00023286"/>
    </source>
</evidence>
<dbReference type="InterPro" id="IPR006553">
    <property type="entry name" value="Leu-rich_rpt_Cys-con_subtyp"/>
</dbReference>
<evidence type="ECO:0000313" key="12">
    <source>
        <dbReference type="Proteomes" id="UP000504637"/>
    </source>
</evidence>
<dbReference type="Pfam" id="PF00027">
    <property type="entry name" value="cNMP_binding"/>
    <property type="match status" value="2"/>
</dbReference>
<dbReference type="InterPro" id="IPR000595">
    <property type="entry name" value="cNMP-bd_dom"/>
</dbReference>
<keyword evidence="5" id="KW-0406">Ion transport</keyword>
<dbReference type="Pfam" id="PF16643">
    <property type="entry name" value="cNMPbd_u2"/>
    <property type="match status" value="1"/>
</dbReference>
<feature type="compositionally biased region" description="Low complexity" evidence="9">
    <location>
        <begin position="766"/>
        <end position="778"/>
    </location>
</feature>
<feature type="domain" description="Cyclic nucleotide-binding" evidence="10">
    <location>
        <begin position="65"/>
        <end position="182"/>
    </location>
</feature>
<dbReference type="GeneID" id="54365251"/>
<dbReference type="PROSITE" id="PS50181">
    <property type="entry name" value="FBOX"/>
    <property type="match status" value="1"/>
</dbReference>
<keyword evidence="8" id="KW-0407">Ion channel</keyword>
<dbReference type="Gene3D" id="1.20.1280.50">
    <property type="match status" value="1"/>
</dbReference>
<dbReference type="SUPFAM" id="SSF51206">
    <property type="entry name" value="cAMP-binding domain-like"/>
    <property type="match status" value="2"/>
</dbReference>
<gene>
    <name evidence="13" type="ORF">K489DRAFT_408177</name>
</gene>
<dbReference type="InterPro" id="IPR018488">
    <property type="entry name" value="cNMP-bd_CS"/>
</dbReference>
<accession>A0A6J3MC03</accession>
<evidence type="ECO:0000256" key="3">
    <source>
        <dbReference type="ARBA" id="ARBA00022692"/>
    </source>
</evidence>
<keyword evidence="3" id="KW-0812">Transmembrane</keyword>
<feature type="compositionally biased region" description="Polar residues" evidence="9">
    <location>
        <begin position="549"/>
        <end position="560"/>
    </location>
</feature>
<dbReference type="InterPro" id="IPR032675">
    <property type="entry name" value="LRR_dom_sf"/>
</dbReference>
<feature type="region of interest" description="Disordered" evidence="9">
    <location>
        <begin position="472"/>
        <end position="586"/>
    </location>
</feature>
<dbReference type="Pfam" id="PF25372">
    <property type="entry name" value="DUF7885"/>
    <property type="match status" value="1"/>
</dbReference>
<reference evidence="13" key="1">
    <citation type="submission" date="2020-01" db="EMBL/GenBank/DDBJ databases">
        <authorList>
            <consortium name="DOE Joint Genome Institute"/>
            <person name="Haridas S."/>
            <person name="Albert R."/>
            <person name="Binder M."/>
            <person name="Bloem J."/>
            <person name="Labutti K."/>
            <person name="Salamov A."/>
            <person name="Andreopoulos B."/>
            <person name="Baker S.E."/>
            <person name="Barry K."/>
            <person name="Bills G."/>
            <person name="Bluhm B.H."/>
            <person name="Cannon C."/>
            <person name="Castanera R."/>
            <person name="Culley D.E."/>
            <person name="Daum C."/>
            <person name="Ezra D."/>
            <person name="Gonzalez J.B."/>
            <person name="Henrissat B."/>
            <person name="Kuo A."/>
            <person name="Liang C."/>
            <person name="Lipzen A."/>
            <person name="Lutzoni F."/>
            <person name="Magnuson J."/>
            <person name="Mondo S."/>
            <person name="Nolan M."/>
            <person name="Ohm R."/>
            <person name="Pangilinan J."/>
            <person name="Park H.-J."/>
            <person name="Ramirez L."/>
            <person name="Alfaro M."/>
            <person name="Sun H."/>
            <person name="Tritt A."/>
            <person name="Yoshinaga Y."/>
            <person name="Zwiers L.-H."/>
            <person name="Turgeon B.G."/>
            <person name="Goodwin S.B."/>
            <person name="Spatafora J.W."/>
            <person name="Crous P.W."/>
            <person name="Grigoriev I.V."/>
        </authorList>
    </citation>
    <scope>NUCLEOTIDE SEQUENCE</scope>
    <source>
        <strain evidence="13">CBS 342.82</strain>
    </source>
</reference>
<evidence type="ECO:0000259" key="10">
    <source>
        <dbReference type="PROSITE" id="PS50042"/>
    </source>
</evidence>
<dbReference type="PROSITE" id="PS00889">
    <property type="entry name" value="CNMP_BINDING_2"/>
    <property type="match status" value="1"/>
</dbReference>
<proteinExistence type="predicted"/>